<dbReference type="InterPro" id="IPR006140">
    <property type="entry name" value="D-isomer_DH_NAD-bd"/>
</dbReference>
<dbReference type="InterPro" id="IPR036291">
    <property type="entry name" value="NAD(P)-bd_dom_sf"/>
</dbReference>
<accession>A0A3B0C507</accession>
<dbReference type="SUPFAM" id="SSF51735">
    <property type="entry name" value="NAD(P)-binding Rossmann-fold domains"/>
    <property type="match status" value="1"/>
</dbReference>
<keyword evidence="3" id="KW-0520">NAD</keyword>
<evidence type="ECO:0000259" key="5">
    <source>
        <dbReference type="Pfam" id="PF00389"/>
    </source>
</evidence>
<evidence type="ECO:0000259" key="6">
    <source>
        <dbReference type="Pfam" id="PF02826"/>
    </source>
</evidence>
<dbReference type="Pfam" id="PF00389">
    <property type="entry name" value="2-Hacid_dh"/>
    <property type="match status" value="1"/>
</dbReference>
<dbReference type="Gene3D" id="3.40.50.720">
    <property type="entry name" value="NAD(P)-binding Rossmann-like Domain"/>
    <property type="match status" value="2"/>
</dbReference>
<dbReference type="SUPFAM" id="SSF52283">
    <property type="entry name" value="Formate/glycerate dehydrogenase catalytic domain-like"/>
    <property type="match status" value="1"/>
</dbReference>
<feature type="domain" description="D-isomer specific 2-hydroxyacid dehydrogenase catalytic" evidence="5">
    <location>
        <begin position="3"/>
        <end position="318"/>
    </location>
</feature>
<dbReference type="OrthoDB" id="9777288at2"/>
<dbReference type="EMBL" id="RBCJ01000002">
    <property type="protein sequence ID" value="RKN81093.1"/>
    <property type="molecule type" value="Genomic_DNA"/>
</dbReference>
<dbReference type="CDD" id="cd05301">
    <property type="entry name" value="GDH"/>
    <property type="match status" value="1"/>
</dbReference>
<comment type="similarity">
    <text evidence="1 4">Belongs to the D-isomer specific 2-hydroxyacid dehydrogenase family.</text>
</comment>
<gene>
    <name evidence="7" type="ORF">D7Z94_09105</name>
</gene>
<name>A0A3B0C507_9FLAO</name>
<proteinExistence type="inferred from homology"/>
<dbReference type="PANTHER" id="PTHR10996">
    <property type="entry name" value="2-HYDROXYACID DEHYDROGENASE-RELATED"/>
    <property type="match status" value="1"/>
</dbReference>
<keyword evidence="2 4" id="KW-0560">Oxidoreductase</keyword>
<dbReference type="GO" id="GO:0016618">
    <property type="term" value="F:hydroxypyruvate reductase [NAD(P)H] activity"/>
    <property type="evidence" value="ECO:0007669"/>
    <property type="project" value="TreeGrafter"/>
</dbReference>
<dbReference type="RefSeq" id="WP_120711250.1">
    <property type="nucleotide sequence ID" value="NZ_RBCJ01000002.1"/>
</dbReference>
<evidence type="ECO:0000256" key="4">
    <source>
        <dbReference type="RuleBase" id="RU003719"/>
    </source>
</evidence>
<keyword evidence="8" id="KW-1185">Reference proteome</keyword>
<sequence>MKVLVCLNIPDAGVHLMKEAGLEVVKWTRDLPMVPEILNTEAKKYDALLTTSNYKIDSDFLRDNKHLKIISQYAVGYDNIDLEAAARLGIPIANAPNAMTDATADIAFGLLLAVSRKMFFMHKTIARGEWQHFRPQANLGIELKNKTLGVFGLGTIGLEFAKRCQGAYQMKILYCNRTKNQQAEKELNAKKVSFEELLTESDIVSAHCALTDETRNTFDRKAFELMKASAIFLNTARGGIHNETDLIQALKDAEIWGAGLDVTDPEPMNPDNPLLDMENVAVLPHIGSATVTARNRMSVYAAENIVACYRGEDIPYQVT</sequence>
<comment type="caution">
    <text evidence="7">The sequence shown here is derived from an EMBL/GenBank/DDBJ whole genome shotgun (WGS) entry which is preliminary data.</text>
</comment>
<dbReference type="InterPro" id="IPR006139">
    <property type="entry name" value="D-isomer_2_OHA_DH_cat_dom"/>
</dbReference>
<protein>
    <submittedName>
        <fullName evidence="7">D-glycerate dehydrogenase</fullName>
    </submittedName>
</protein>
<evidence type="ECO:0000256" key="3">
    <source>
        <dbReference type="ARBA" id="ARBA00023027"/>
    </source>
</evidence>
<evidence type="ECO:0000313" key="7">
    <source>
        <dbReference type="EMBL" id="RKN81093.1"/>
    </source>
</evidence>
<reference evidence="7 8" key="1">
    <citation type="submission" date="2018-10" db="EMBL/GenBank/DDBJ databases">
        <title>Ulvibacterium marinum gen. nov., sp. nov., a novel marine bacterium of the family Flavobacteriaceae, isolated from a culture of the green alga Ulva prolifera.</title>
        <authorList>
            <person name="Zhang Z."/>
        </authorList>
    </citation>
    <scope>NUCLEOTIDE SEQUENCE [LARGE SCALE GENOMIC DNA]</scope>
    <source>
        <strain evidence="7 8">CCMM003</strain>
    </source>
</reference>
<dbReference type="InterPro" id="IPR050223">
    <property type="entry name" value="D-isomer_2-hydroxyacid_DH"/>
</dbReference>
<dbReference type="Proteomes" id="UP000276603">
    <property type="component" value="Unassembled WGS sequence"/>
</dbReference>
<organism evidence="7 8">
    <name type="scientific">Ulvibacterium marinum</name>
    <dbReference type="NCBI Taxonomy" id="2419782"/>
    <lineage>
        <taxon>Bacteria</taxon>
        <taxon>Pseudomonadati</taxon>
        <taxon>Bacteroidota</taxon>
        <taxon>Flavobacteriia</taxon>
        <taxon>Flavobacteriales</taxon>
        <taxon>Flavobacteriaceae</taxon>
        <taxon>Ulvibacterium</taxon>
    </lineage>
</organism>
<dbReference type="GO" id="GO:0005829">
    <property type="term" value="C:cytosol"/>
    <property type="evidence" value="ECO:0007669"/>
    <property type="project" value="TreeGrafter"/>
</dbReference>
<evidence type="ECO:0000256" key="1">
    <source>
        <dbReference type="ARBA" id="ARBA00005854"/>
    </source>
</evidence>
<dbReference type="FunFam" id="3.40.50.720:FF:000203">
    <property type="entry name" value="D-3-phosphoglycerate dehydrogenase (SerA)"/>
    <property type="match status" value="1"/>
</dbReference>
<dbReference type="GO" id="GO:0030267">
    <property type="term" value="F:glyoxylate reductase (NADPH) activity"/>
    <property type="evidence" value="ECO:0007669"/>
    <property type="project" value="TreeGrafter"/>
</dbReference>
<feature type="domain" description="D-isomer specific 2-hydroxyacid dehydrogenase NAD-binding" evidence="6">
    <location>
        <begin position="108"/>
        <end position="287"/>
    </location>
</feature>
<evidence type="ECO:0000256" key="2">
    <source>
        <dbReference type="ARBA" id="ARBA00023002"/>
    </source>
</evidence>
<dbReference type="AlphaFoldDB" id="A0A3B0C507"/>
<evidence type="ECO:0000313" key="8">
    <source>
        <dbReference type="Proteomes" id="UP000276603"/>
    </source>
</evidence>
<dbReference type="PANTHER" id="PTHR10996:SF257">
    <property type="entry name" value="GLYOXYLATE REDUCTASE 1"/>
    <property type="match status" value="1"/>
</dbReference>
<dbReference type="GO" id="GO:0051287">
    <property type="term" value="F:NAD binding"/>
    <property type="evidence" value="ECO:0007669"/>
    <property type="project" value="InterPro"/>
</dbReference>
<dbReference type="Pfam" id="PF02826">
    <property type="entry name" value="2-Hacid_dh_C"/>
    <property type="match status" value="1"/>
</dbReference>